<dbReference type="RefSeq" id="WP_375354235.1">
    <property type="nucleotide sequence ID" value="NZ_JBHHMI010000004.1"/>
</dbReference>
<reference evidence="3 4" key="1">
    <citation type="submission" date="2024-09" db="EMBL/GenBank/DDBJ databases">
        <title>Paenibacillus zeirhizospherea sp. nov., isolated from surface of the maize (Zea mays) roots in a horticulture field, Hungary.</title>
        <authorList>
            <person name="Marton D."/>
            <person name="Farkas M."/>
            <person name="Bedics A."/>
            <person name="Toth E."/>
            <person name="Tancsics A."/>
            <person name="Boka K."/>
            <person name="Maroti G."/>
            <person name="Kriszt B."/>
            <person name="Cserhati M."/>
        </authorList>
    </citation>
    <scope>NUCLEOTIDE SEQUENCE [LARGE SCALE GENOMIC DNA]</scope>
    <source>
        <strain evidence="3 4">KCTC 33519</strain>
    </source>
</reference>
<dbReference type="EC" id="2.4.-.-" evidence="3"/>
<dbReference type="PANTHER" id="PTHR45947">
    <property type="entry name" value="SULFOQUINOVOSYL TRANSFERASE SQD2"/>
    <property type="match status" value="1"/>
</dbReference>
<evidence type="ECO:0000259" key="1">
    <source>
        <dbReference type="Pfam" id="PF00534"/>
    </source>
</evidence>
<dbReference type="Proteomes" id="UP001580346">
    <property type="component" value="Unassembled WGS sequence"/>
</dbReference>
<name>A0ABV5AQL7_9BACL</name>
<dbReference type="CDD" id="cd03814">
    <property type="entry name" value="GT4-like"/>
    <property type="match status" value="1"/>
</dbReference>
<dbReference type="Gene3D" id="3.40.50.2000">
    <property type="entry name" value="Glycogen Phosphorylase B"/>
    <property type="match status" value="2"/>
</dbReference>
<dbReference type="InterPro" id="IPR028098">
    <property type="entry name" value="Glyco_trans_4-like_N"/>
</dbReference>
<organism evidence="3 4">
    <name type="scientific">Paenibacillus enshidis</name>
    <dbReference type="NCBI Taxonomy" id="1458439"/>
    <lineage>
        <taxon>Bacteria</taxon>
        <taxon>Bacillati</taxon>
        <taxon>Bacillota</taxon>
        <taxon>Bacilli</taxon>
        <taxon>Bacillales</taxon>
        <taxon>Paenibacillaceae</taxon>
        <taxon>Paenibacillus</taxon>
    </lineage>
</organism>
<dbReference type="Pfam" id="PF00534">
    <property type="entry name" value="Glycos_transf_1"/>
    <property type="match status" value="1"/>
</dbReference>
<accession>A0ABV5AQL7</accession>
<keyword evidence="3" id="KW-0328">Glycosyltransferase</keyword>
<dbReference type="Pfam" id="PF13439">
    <property type="entry name" value="Glyco_transf_4"/>
    <property type="match status" value="1"/>
</dbReference>
<keyword evidence="3" id="KW-0808">Transferase</keyword>
<protein>
    <submittedName>
        <fullName evidence="3">Glycosyltransferase family 4 protein</fullName>
        <ecNumber evidence="3">2.4.-.-</ecNumber>
    </submittedName>
</protein>
<dbReference type="InterPro" id="IPR001296">
    <property type="entry name" value="Glyco_trans_1"/>
</dbReference>
<feature type="domain" description="Glycosyltransferase subfamily 4-like N-terminal" evidence="2">
    <location>
        <begin position="15"/>
        <end position="179"/>
    </location>
</feature>
<evidence type="ECO:0000313" key="3">
    <source>
        <dbReference type="EMBL" id="MFB5266498.1"/>
    </source>
</evidence>
<dbReference type="SUPFAM" id="SSF53756">
    <property type="entry name" value="UDP-Glycosyltransferase/glycogen phosphorylase"/>
    <property type="match status" value="1"/>
</dbReference>
<evidence type="ECO:0000259" key="2">
    <source>
        <dbReference type="Pfam" id="PF13439"/>
    </source>
</evidence>
<proteinExistence type="predicted"/>
<sequence length="388" mass="43362">MLRVALFTDTFAPDVNGAALTLARWTEYLREHRVPCIVFAPEGDRAQPAGPDVERFRSIPFFLYKECQLAIPNAKQINNRLSSFSPTLIHVATPFNLGLFGASYATKHHIPLVASYHTHFDKYLDYYRLRWLEPALWKYILWFHRNCERVYVPSQSTFSELKNKGFRNLEIWSRGIDANLFSPAGQREQLWSKWNIRPRKHIILYVGRLAPEKGIDILLESFRRLPERLRSETVLVVAGDGPLSRSLDAAAHGLPADAVQRLGFVTGKDLAEWYGAADLFLFPSATETFGNVVLEAMASGTAVIGAGEGGVKDLISHGNNGWLCPAHDAAAFAEAAALLLDNGALRRRLADAGRESSRAHSWDSIFRRLLASYRSAAASPKMKPAARM</sequence>
<dbReference type="PANTHER" id="PTHR45947:SF3">
    <property type="entry name" value="SULFOQUINOVOSYL TRANSFERASE SQD2"/>
    <property type="match status" value="1"/>
</dbReference>
<dbReference type="EMBL" id="JBHHMI010000004">
    <property type="protein sequence ID" value="MFB5266498.1"/>
    <property type="molecule type" value="Genomic_DNA"/>
</dbReference>
<dbReference type="GO" id="GO:0016757">
    <property type="term" value="F:glycosyltransferase activity"/>
    <property type="evidence" value="ECO:0007669"/>
    <property type="project" value="UniProtKB-KW"/>
</dbReference>
<keyword evidence="4" id="KW-1185">Reference proteome</keyword>
<feature type="domain" description="Glycosyl transferase family 1" evidence="1">
    <location>
        <begin position="190"/>
        <end position="355"/>
    </location>
</feature>
<comment type="caution">
    <text evidence="3">The sequence shown here is derived from an EMBL/GenBank/DDBJ whole genome shotgun (WGS) entry which is preliminary data.</text>
</comment>
<gene>
    <name evidence="3" type="ORF">ACE41H_06840</name>
</gene>
<evidence type="ECO:0000313" key="4">
    <source>
        <dbReference type="Proteomes" id="UP001580346"/>
    </source>
</evidence>
<dbReference type="InterPro" id="IPR050194">
    <property type="entry name" value="Glycosyltransferase_grp1"/>
</dbReference>